<evidence type="ECO:0000313" key="3">
    <source>
        <dbReference type="Proteomes" id="UP000279259"/>
    </source>
</evidence>
<dbReference type="AlphaFoldDB" id="A0A427YMZ9"/>
<evidence type="ECO:0000313" key="2">
    <source>
        <dbReference type="EMBL" id="RSH92437.1"/>
    </source>
</evidence>
<dbReference type="OrthoDB" id="10327239at2759"/>
<evidence type="ECO:0000256" key="1">
    <source>
        <dbReference type="SAM" id="MobiDB-lite"/>
    </source>
</evidence>
<comment type="caution">
    <text evidence="2">The sequence shown here is derived from an EMBL/GenBank/DDBJ whole genome shotgun (WGS) entry which is preliminary data.</text>
</comment>
<name>A0A427YMZ9_9TREE</name>
<sequence>MSSLSGTTQAFSGGDNTQCNLSDVKEDRTTTALSRSEGFEDLYTELTLSLGTVRLNLHFVQRNGTIAEKVPALRQAFDSLVTAGGLLQKLHLSQNTINDDKRVSRAYKSHVEKLVEDFDSTFEAYSDESRVLSPVLEAMLNLESHPLAFMVQAGDDGHEDTATSGQSEHLAST</sequence>
<accession>A0A427YMZ9</accession>
<dbReference type="Proteomes" id="UP000279259">
    <property type="component" value="Unassembled WGS sequence"/>
</dbReference>
<feature type="region of interest" description="Disordered" evidence="1">
    <location>
        <begin position="1"/>
        <end position="23"/>
    </location>
</feature>
<reference evidence="2 3" key="1">
    <citation type="submission" date="2018-11" db="EMBL/GenBank/DDBJ databases">
        <title>Genome sequence of Saitozyma podzolica DSM 27192.</title>
        <authorList>
            <person name="Aliyu H."/>
            <person name="Gorte O."/>
            <person name="Ochsenreither K."/>
        </authorList>
    </citation>
    <scope>NUCLEOTIDE SEQUENCE [LARGE SCALE GENOMIC DNA]</scope>
    <source>
        <strain evidence="2 3">DSM 27192</strain>
    </source>
</reference>
<feature type="compositionally biased region" description="Polar residues" evidence="1">
    <location>
        <begin position="1"/>
        <end position="21"/>
    </location>
</feature>
<dbReference type="EMBL" id="RSCD01000006">
    <property type="protein sequence ID" value="RSH92437.1"/>
    <property type="molecule type" value="Genomic_DNA"/>
</dbReference>
<gene>
    <name evidence="2" type="ORF">EHS25_008852</name>
</gene>
<protein>
    <submittedName>
        <fullName evidence="2">Uncharacterized protein</fullName>
    </submittedName>
</protein>
<keyword evidence="3" id="KW-1185">Reference proteome</keyword>
<proteinExistence type="predicted"/>
<organism evidence="2 3">
    <name type="scientific">Saitozyma podzolica</name>
    <dbReference type="NCBI Taxonomy" id="1890683"/>
    <lineage>
        <taxon>Eukaryota</taxon>
        <taxon>Fungi</taxon>
        <taxon>Dikarya</taxon>
        <taxon>Basidiomycota</taxon>
        <taxon>Agaricomycotina</taxon>
        <taxon>Tremellomycetes</taxon>
        <taxon>Tremellales</taxon>
        <taxon>Trimorphomycetaceae</taxon>
        <taxon>Saitozyma</taxon>
    </lineage>
</organism>